<dbReference type="PANTHER" id="PTHR21683:SF2">
    <property type="entry name" value="COILED-COIL DOMAIN-CONTAINING PROTEIN 42 LIKE-2-LIKE"/>
    <property type="match status" value="1"/>
</dbReference>
<dbReference type="GeneID" id="127363812"/>
<feature type="region of interest" description="Disordered" evidence="3">
    <location>
        <begin position="272"/>
        <end position="312"/>
    </location>
</feature>
<dbReference type="Pfam" id="PF13863">
    <property type="entry name" value="DUF4200"/>
    <property type="match status" value="1"/>
</dbReference>
<reference evidence="5" key="1">
    <citation type="submission" date="2025-08" db="UniProtKB">
        <authorList>
            <consortium name="Ensembl"/>
        </authorList>
    </citation>
    <scope>IDENTIFICATION</scope>
</reference>
<dbReference type="Proteomes" id="UP000694389">
    <property type="component" value="Unassembled WGS sequence"/>
</dbReference>
<organism evidence="5 6">
    <name type="scientific">Dicentrarchus labrax</name>
    <name type="common">European seabass</name>
    <name type="synonym">Morone labrax</name>
    <dbReference type="NCBI Taxonomy" id="13489"/>
    <lineage>
        <taxon>Eukaryota</taxon>
        <taxon>Metazoa</taxon>
        <taxon>Chordata</taxon>
        <taxon>Craniata</taxon>
        <taxon>Vertebrata</taxon>
        <taxon>Euteleostomi</taxon>
        <taxon>Actinopterygii</taxon>
        <taxon>Neopterygii</taxon>
        <taxon>Teleostei</taxon>
        <taxon>Neoteleostei</taxon>
        <taxon>Acanthomorphata</taxon>
        <taxon>Eupercaria</taxon>
        <taxon>Moronidae</taxon>
        <taxon>Dicentrarchus</taxon>
    </lineage>
</organism>
<keyword evidence="6" id="KW-1185">Reference proteome</keyword>
<proteinExistence type="predicted"/>
<feature type="compositionally biased region" description="Polar residues" evidence="3">
    <location>
        <begin position="279"/>
        <end position="288"/>
    </location>
</feature>
<evidence type="ECO:0000256" key="1">
    <source>
        <dbReference type="ARBA" id="ARBA00023054"/>
    </source>
</evidence>
<protein>
    <recommendedName>
        <fullName evidence="4">DUF4200 domain-containing protein</fullName>
    </recommendedName>
</protein>
<evidence type="ECO:0000259" key="4">
    <source>
        <dbReference type="Pfam" id="PF13863"/>
    </source>
</evidence>
<evidence type="ECO:0000313" key="5">
    <source>
        <dbReference type="Ensembl" id="ENSDLAP00005082155.1"/>
    </source>
</evidence>
<feature type="coiled-coil region" evidence="2">
    <location>
        <begin position="38"/>
        <end position="119"/>
    </location>
</feature>
<gene>
    <name evidence="5" type="primary">LOC127363812</name>
</gene>
<reference evidence="5" key="2">
    <citation type="submission" date="2025-09" db="UniProtKB">
        <authorList>
            <consortium name="Ensembl"/>
        </authorList>
    </citation>
    <scope>IDENTIFICATION</scope>
</reference>
<accession>A0A8P4GT60</accession>
<dbReference type="GO" id="GO:0005856">
    <property type="term" value="C:cytoskeleton"/>
    <property type="evidence" value="ECO:0007669"/>
    <property type="project" value="UniProtKB-ARBA"/>
</dbReference>
<dbReference type="Ensembl" id="ENSDLAT00005075887.1">
    <property type="protein sequence ID" value="ENSDLAP00005082155.1"/>
    <property type="gene ID" value="ENSDLAG00005034300.1"/>
</dbReference>
<dbReference type="AlphaFoldDB" id="A0A8P4GT60"/>
<feature type="domain" description="DUF4200" evidence="4">
    <location>
        <begin position="32"/>
        <end position="135"/>
    </location>
</feature>
<dbReference type="OMA" id="RCTSGIH"/>
<dbReference type="PANTHER" id="PTHR21683">
    <property type="entry name" value="COILED-COIL DOMAIN-CONTAINING PROTEIN 42 LIKE-2-LIKE-RELATED"/>
    <property type="match status" value="1"/>
</dbReference>
<dbReference type="InterPro" id="IPR051147">
    <property type="entry name" value="CFAP_domain-containing"/>
</dbReference>
<name>A0A8P4GT60_DICLA</name>
<dbReference type="RefSeq" id="XP_051256699.1">
    <property type="nucleotide sequence ID" value="XM_051400739.1"/>
</dbReference>
<evidence type="ECO:0000313" key="6">
    <source>
        <dbReference type="Proteomes" id="UP000694389"/>
    </source>
</evidence>
<dbReference type="InterPro" id="IPR025252">
    <property type="entry name" value="DUF4200"/>
</dbReference>
<dbReference type="GeneTree" id="ENSGT00940000167956"/>
<sequence>MECSTNPRGSSVKTGGCTDTIFDIQRKRKQEENCIAKKEEREQVLKSLNECKAELNKKIKEVEDLYLSFDFFLKREGAHQAIEKAERERKERLQNEAEIKRLKEEYAELMGRKQELEHQLQGHAVYQDFMERVVKMTKFEDVQQLTGQLESLLHFRDQLYQRDSEAQEQANQQRRTLLTLQDQHHLLRLHKNNQLSQLQTELEKKCSKALTWERKWNHIQETAAKKTLLLGQIKMATLNLYEMTGENVEGEEGVDMNDTEKQLDKVKLFIQDHDDIVKQHQTPTQRHNNGPKRREQKRDKPKKSTTPNCKKD</sequence>
<evidence type="ECO:0000256" key="2">
    <source>
        <dbReference type="SAM" id="Coils"/>
    </source>
</evidence>
<dbReference type="OrthoDB" id="10264298at2759"/>
<evidence type="ECO:0000256" key="3">
    <source>
        <dbReference type="SAM" id="MobiDB-lite"/>
    </source>
</evidence>
<keyword evidence="1 2" id="KW-0175">Coiled coil</keyword>